<comment type="similarity">
    <text evidence="14">Belongs to the MurCDEF family.</text>
</comment>
<feature type="binding site" evidence="14">
    <location>
        <begin position="127"/>
        <end position="133"/>
    </location>
    <ligand>
        <name>ATP</name>
        <dbReference type="ChEBI" id="CHEBI:30616"/>
    </ligand>
</feature>
<dbReference type="Proteomes" id="UP001497533">
    <property type="component" value="Chromosome"/>
</dbReference>
<evidence type="ECO:0000256" key="12">
    <source>
        <dbReference type="ARBA" id="ARBA00023316"/>
    </source>
</evidence>
<dbReference type="InterPro" id="IPR036615">
    <property type="entry name" value="Mur_ligase_C_dom_sf"/>
</dbReference>
<evidence type="ECO:0000256" key="2">
    <source>
        <dbReference type="ARBA" id="ARBA00004752"/>
    </source>
</evidence>
<keyword evidence="6 14" id="KW-0132">Cell division</keyword>
<dbReference type="InterPro" id="IPR050061">
    <property type="entry name" value="MurCDEF_pg_biosynth"/>
</dbReference>
<evidence type="ECO:0000313" key="19">
    <source>
        <dbReference type="EMBL" id="CAL1329220.1"/>
    </source>
</evidence>
<evidence type="ECO:0000256" key="8">
    <source>
        <dbReference type="ARBA" id="ARBA00022840"/>
    </source>
</evidence>
<dbReference type="SUPFAM" id="SSF51984">
    <property type="entry name" value="MurCD N-terminal domain"/>
    <property type="match status" value="1"/>
</dbReference>
<name>A0ABM9NP15_9GAMM</name>
<keyword evidence="9 14" id="KW-0133">Cell shape</keyword>
<protein>
    <recommendedName>
        <fullName evidence="3 14">UDP-N-acetylmuramate--L-alanine ligase</fullName>
        <ecNumber evidence="3 14">6.3.2.8</ecNumber>
    </recommendedName>
    <alternativeName>
        <fullName evidence="14">UDP-N-acetylmuramoyl-L-alanine synthetase</fullName>
    </alternativeName>
</protein>
<dbReference type="InterPro" id="IPR005758">
    <property type="entry name" value="UDP-N-AcMur_Ala_ligase_MurC"/>
</dbReference>
<feature type="domain" description="Mur ligase C-terminal" evidence="17">
    <location>
        <begin position="343"/>
        <end position="467"/>
    </location>
</feature>
<dbReference type="Gene3D" id="3.40.1190.10">
    <property type="entry name" value="Mur-like, catalytic domain"/>
    <property type="match status" value="1"/>
</dbReference>
<evidence type="ECO:0000256" key="9">
    <source>
        <dbReference type="ARBA" id="ARBA00022960"/>
    </source>
</evidence>
<dbReference type="EC" id="6.3.2.8" evidence="3 14"/>
<evidence type="ECO:0000259" key="16">
    <source>
        <dbReference type="Pfam" id="PF01225"/>
    </source>
</evidence>
<dbReference type="Pfam" id="PF02875">
    <property type="entry name" value="Mur_ligase_C"/>
    <property type="match status" value="1"/>
</dbReference>
<sequence>MNIKTNNKNQKNNNKKMKKIKHIHFIGIGGVGMGGIAKILLNEGYDISGSDLIKNAVTKTLIKLGATIYFKHNAENIKNANAVVFSAAILNNNPEIKNAKKLGIPLISRAEMLNELMRYRHGIAIAGTHGKSTTTAMISEIYMQANLDPTFINGCLTKTEEIYARLGNSNYFITEADESDASLLHLRPLVAVVTNIESDHMDTYHGNFNKLINTFINFLHNLPFYGRVIMCIDDPIIRKILPKINRYVITYGFSCDADLRIIKYKQKEKQCFFSIKRKNLPELTIVLNIPGVHNALNATAAIAVAIEDGINDNHILSSLIKFCGTKRRFDFFKYYLINNINNKKKEITLLDDYGHHPTEIKATITTARTSWPNKRIIMIFQPHRYTRTRDLYDNFVNVLEHVDVLLILDIYSAGEKQIQGIDSSSLCKTIRNRKQIDPIYISNPKQIPCFLSKIIKENDLIIIQGAGDIDKIVKILLKTKLYTSIN</sequence>
<keyword evidence="12 14" id="KW-0961">Cell wall biogenesis/degradation</keyword>
<dbReference type="SUPFAM" id="SSF53244">
    <property type="entry name" value="MurD-like peptide ligases, peptide-binding domain"/>
    <property type="match status" value="1"/>
</dbReference>
<keyword evidence="8 14" id="KW-0067">ATP-binding</keyword>
<dbReference type="NCBIfam" id="TIGR01082">
    <property type="entry name" value="murC"/>
    <property type="match status" value="1"/>
</dbReference>
<evidence type="ECO:0000256" key="7">
    <source>
        <dbReference type="ARBA" id="ARBA00022741"/>
    </source>
</evidence>
<dbReference type="HAMAP" id="MF_00046">
    <property type="entry name" value="MurC"/>
    <property type="match status" value="1"/>
</dbReference>
<dbReference type="EMBL" id="OZ034688">
    <property type="protein sequence ID" value="CAL1329220.1"/>
    <property type="molecule type" value="Genomic_DNA"/>
</dbReference>
<evidence type="ECO:0000256" key="14">
    <source>
        <dbReference type="HAMAP-Rule" id="MF_00046"/>
    </source>
</evidence>
<dbReference type="Gene3D" id="3.90.190.20">
    <property type="entry name" value="Mur ligase, C-terminal domain"/>
    <property type="match status" value="1"/>
</dbReference>
<evidence type="ECO:0000256" key="15">
    <source>
        <dbReference type="SAM" id="Phobius"/>
    </source>
</evidence>
<dbReference type="InterPro" id="IPR036565">
    <property type="entry name" value="Mur-like_cat_sf"/>
</dbReference>
<keyword evidence="20" id="KW-1185">Reference proteome</keyword>
<feature type="transmembrane region" description="Helical" evidence="15">
    <location>
        <begin position="21"/>
        <end position="41"/>
    </location>
</feature>
<accession>A0ABM9NP15</accession>
<organism evidence="19 20">
    <name type="scientific">Candidatus Providencia siddallii</name>
    <dbReference type="NCBI Taxonomy" id="1715285"/>
    <lineage>
        <taxon>Bacteria</taxon>
        <taxon>Pseudomonadati</taxon>
        <taxon>Pseudomonadota</taxon>
        <taxon>Gammaproteobacteria</taxon>
        <taxon>Enterobacterales</taxon>
        <taxon>Morganellaceae</taxon>
        <taxon>Providencia</taxon>
    </lineage>
</organism>
<evidence type="ECO:0000256" key="1">
    <source>
        <dbReference type="ARBA" id="ARBA00004496"/>
    </source>
</evidence>
<dbReference type="GO" id="GO:0008763">
    <property type="term" value="F:UDP-N-acetylmuramate-L-alanine ligase activity"/>
    <property type="evidence" value="ECO:0007669"/>
    <property type="project" value="UniProtKB-EC"/>
</dbReference>
<gene>
    <name evidence="14 19" type="primary">murC</name>
    <name evidence="19" type="ORF">PRHACTZTBTEA_298</name>
</gene>
<keyword evidence="15" id="KW-0472">Membrane</keyword>
<keyword evidence="4 14" id="KW-0963">Cytoplasm</keyword>
<dbReference type="PANTHER" id="PTHR43445:SF3">
    <property type="entry name" value="UDP-N-ACETYLMURAMATE--L-ALANINE LIGASE"/>
    <property type="match status" value="1"/>
</dbReference>
<comment type="catalytic activity">
    <reaction evidence="13 14">
        <text>UDP-N-acetyl-alpha-D-muramate + L-alanine + ATP = UDP-N-acetyl-alpha-D-muramoyl-L-alanine + ADP + phosphate + H(+)</text>
        <dbReference type="Rhea" id="RHEA:23372"/>
        <dbReference type="ChEBI" id="CHEBI:15378"/>
        <dbReference type="ChEBI" id="CHEBI:30616"/>
        <dbReference type="ChEBI" id="CHEBI:43474"/>
        <dbReference type="ChEBI" id="CHEBI:57972"/>
        <dbReference type="ChEBI" id="CHEBI:70757"/>
        <dbReference type="ChEBI" id="CHEBI:83898"/>
        <dbReference type="ChEBI" id="CHEBI:456216"/>
        <dbReference type="EC" id="6.3.2.8"/>
    </reaction>
</comment>
<feature type="domain" description="Mur ligase N-terminal catalytic" evidence="16">
    <location>
        <begin position="22"/>
        <end position="120"/>
    </location>
</feature>
<feature type="domain" description="Mur ligase central" evidence="18">
    <location>
        <begin position="125"/>
        <end position="305"/>
    </location>
</feature>
<evidence type="ECO:0000256" key="3">
    <source>
        <dbReference type="ARBA" id="ARBA00012211"/>
    </source>
</evidence>
<proteinExistence type="inferred from homology"/>
<keyword evidence="15" id="KW-0812">Transmembrane</keyword>
<keyword evidence="10 14" id="KW-0573">Peptidoglycan synthesis</keyword>
<dbReference type="InterPro" id="IPR000713">
    <property type="entry name" value="Mur_ligase_N"/>
</dbReference>
<evidence type="ECO:0000259" key="18">
    <source>
        <dbReference type="Pfam" id="PF08245"/>
    </source>
</evidence>
<evidence type="ECO:0000256" key="11">
    <source>
        <dbReference type="ARBA" id="ARBA00023306"/>
    </source>
</evidence>
<dbReference type="SUPFAM" id="SSF53623">
    <property type="entry name" value="MurD-like peptide ligases, catalytic domain"/>
    <property type="match status" value="1"/>
</dbReference>
<comment type="function">
    <text evidence="14">Cell wall formation.</text>
</comment>
<comment type="pathway">
    <text evidence="2 14">Cell wall biogenesis; peptidoglycan biosynthesis.</text>
</comment>
<keyword evidence="7 14" id="KW-0547">Nucleotide-binding</keyword>
<evidence type="ECO:0000256" key="10">
    <source>
        <dbReference type="ARBA" id="ARBA00022984"/>
    </source>
</evidence>
<evidence type="ECO:0000256" key="5">
    <source>
        <dbReference type="ARBA" id="ARBA00022598"/>
    </source>
</evidence>
<evidence type="ECO:0000256" key="4">
    <source>
        <dbReference type="ARBA" id="ARBA00022490"/>
    </source>
</evidence>
<reference evidence="19" key="1">
    <citation type="submission" date="2024-04" db="EMBL/GenBank/DDBJ databases">
        <authorList>
            <person name="Manzano-Marin A."/>
            <person name="Manzano-Marin A."/>
            <person name="Alejandro Manzano Marin A."/>
        </authorList>
    </citation>
    <scope>NUCLEOTIDE SEQUENCE [LARGE SCALE GENOMIC DNA]</scope>
    <source>
        <strain evidence="19">TABTEA</strain>
    </source>
</reference>
<comment type="subcellular location">
    <subcellularLocation>
        <location evidence="1 14">Cytoplasm</location>
    </subcellularLocation>
</comment>
<dbReference type="Pfam" id="PF01225">
    <property type="entry name" value="Mur_ligase"/>
    <property type="match status" value="1"/>
</dbReference>
<dbReference type="InterPro" id="IPR004101">
    <property type="entry name" value="Mur_ligase_C"/>
</dbReference>
<evidence type="ECO:0000256" key="13">
    <source>
        <dbReference type="ARBA" id="ARBA00047833"/>
    </source>
</evidence>
<keyword evidence="15" id="KW-1133">Transmembrane helix</keyword>
<evidence type="ECO:0000256" key="6">
    <source>
        <dbReference type="ARBA" id="ARBA00022618"/>
    </source>
</evidence>
<dbReference type="Gene3D" id="3.40.50.720">
    <property type="entry name" value="NAD(P)-binding Rossmann-like Domain"/>
    <property type="match status" value="1"/>
</dbReference>
<dbReference type="Pfam" id="PF08245">
    <property type="entry name" value="Mur_ligase_M"/>
    <property type="match status" value="1"/>
</dbReference>
<keyword evidence="11 14" id="KW-0131">Cell cycle</keyword>
<evidence type="ECO:0000313" key="20">
    <source>
        <dbReference type="Proteomes" id="UP001497533"/>
    </source>
</evidence>
<dbReference type="InterPro" id="IPR013221">
    <property type="entry name" value="Mur_ligase_cen"/>
</dbReference>
<keyword evidence="5 14" id="KW-0436">Ligase</keyword>
<evidence type="ECO:0000259" key="17">
    <source>
        <dbReference type="Pfam" id="PF02875"/>
    </source>
</evidence>
<dbReference type="PANTHER" id="PTHR43445">
    <property type="entry name" value="UDP-N-ACETYLMURAMATE--L-ALANINE LIGASE-RELATED"/>
    <property type="match status" value="1"/>
</dbReference>